<dbReference type="Proteomes" id="UP001152749">
    <property type="component" value="Chromosome"/>
</dbReference>
<dbReference type="AlphaFoldDB" id="A0A9W4TKL5"/>
<dbReference type="EMBL" id="OX336425">
    <property type="protein sequence ID" value="CAI2769030.1"/>
    <property type="molecule type" value="Genomic_DNA"/>
</dbReference>
<feature type="signal peptide" evidence="1">
    <location>
        <begin position="1"/>
        <end position="19"/>
    </location>
</feature>
<organism evidence="2 3">
    <name type="scientific">Flavobacterium collinsii</name>
    <dbReference type="NCBI Taxonomy" id="1114861"/>
    <lineage>
        <taxon>Bacteria</taxon>
        <taxon>Pseudomonadati</taxon>
        <taxon>Bacteroidota</taxon>
        <taxon>Flavobacteriia</taxon>
        <taxon>Flavobacteriales</taxon>
        <taxon>Flavobacteriaceae</taxon>
        <taxon>Flavobacterium</taxon>
    </lineage>
</organism>
<dbReference type="KEGG" id="fcs:TRV642_4367"/>
<reference evidence="2" key="1">
    <citation type="submission" date="2022-09" db="EMBL/GenBank/DDBJ databases">
        <authorList>
            <person name="Duchaud E."/>
        </authorList>
    </citation>
    <scope>NUCLEOTIDE SEQUENCE</scope>
    <source>
        <strain evidence="2">TRV642</strain>
    </source>
</reference>
<proteinExistence type="predicted"/>
<accession>A0A9W4TKL5</accession>
<name>A0A9W4TKL5_9FLAO</name>
<evidence type="ECO:0000313" key="2">
    <source>
        <dbReference type="EMBL" id="CAI2769030.1"/>
    </source>
</evidence>
<evidence type="ECO:0000313" key="3">
    <source>
        <dbReference type="Proteomes" id="UP001152749"/>
    </source>
</evidence>
<dbReference type="PROSITE" id="PS51257">
    <property type="entry name" value="PROKAR_LIPOPROTEIN"/>
    <property type="match status" value="1"/>
</dbReference>
<feature type="chain" id="PRO_5040890725" description="Lipocalin-like domain-containing protein" evidence="1">
    <location>
        <begin position="20"/>
        <end position="134"/>
    </location>
</feature>
<sequence length="134" mass="15045">MKKYFLILVIVIFSSCSSADSEVTPQKTLEGKWSWIGSSGGIAGTYETPESTNKVIYLEFSGSTFKKYINGKLDTESAFTIKTEKSIFGGEKPMIVSNEPSKKFVAMSFVFEGHKLYLYEECYDCYGSGYIRVQ</sequence>
<evidence type="ECO:0008006" key="4">
    <source>
        <dbReference type="Google" id="ProtNLM"/>
    </source>
</evidence>
<protein>
    <recommendedName>
        <fullName evidence="4">Lipocalin-like domain-containing protein</fullName>
    </recommendedName>
</protein>
<gene>
    <name evidence="2" type="ORF">TRV642_4367</name>
</gene>
<evidence type="ECO:0000256" key="1">
    <source>
        <dbReference type="SAM" id="SignalP"/>
    </source>
</evidence>
<keyword evidence="1" id="KW-0732">Signal</keyword>
<dbReference type="RefSeq" id="WP_263361504.1">
    <property type="nucleotide sequence ID" value="NZ_JBIPCK010000026.1"/>
</dbReference>